<dbReference type="Pfam" id="PF12802">
    <property type="entry name" value="MarR_2"/>
    <property type="match status" value="1"/>
</dbReference>
<reference evidence="2 3" key="2">
    <citation type="journal article" date="2017" name="Int. J. Syst. Evol. Microbiol.">
        <title>Gordonia phthalatica sp. nov., a di-n-butyl phthalate-degrading bacterium isolated from activated sludge.</title>
        <authorList>
            <person name="Jin D."/>
            <person name="Kong X."/>
            <person name="Jia M."/>
            <person name="Yu X."/>
            <person name="Wang X."/>
            <person name="Zhuang X."/>
            <person name="Deng Y."/>
            <person name="Bai Z."/>
        </authorList>
    </citation>
    <scope>NUCLEOTIDE SEQUENCE [LARGE SCALE GENOMIC DNA]</scope>
    <source>
        <strain evidence="2 3">QH-11</strain>
    </source>
</reference>
<dbReference type="Proteomes" id="UP000063789">
    <property type="component" value="Chromosome"/>
</dbReference>
<reference evidence="3" key="1">
    <citation type="submission" date="2015-06" db="EMBL/GenBank/DDBJ databases">
        <title>Complete genome sequence and metabolic analysis of phthalate degradation pathway in Gordonia sp. QH-11.</title>
        <authorList>
            <person name="Jin D."/>
            <person name="Kong X."/>
            <person name="Bai Z."/>
        </authorList>
    </citation>
    <scope>NUCLEOTIDE SEQUENCE [LARGE SCALE GENOMIC DNA]</scope>
    <source>
        <strain evidence="3">QH-11</strain>
    </source>
</reference>
<dbReference type="EMBL" id="CP011853">
    <property type="protein sequence ID" value="ALG84588.1"/>
    <property type="molecule type" value="Genomic_DNA"/>
</dbReference>
<proteinExistence type="predicted"/>
<accession>A0A0N9N2T6</accession>
<dbReference type="InterPro" id="IPR036388">
    <property type="entry name" value="WH-like_DNA-bd_sf"/>
</dbReference>
<name>A0A0N9N2T6_9ACTN</name>
<dbReference type="PROSITE" id="PS50995">
    <property type="entry name" value="HTH_MARR_2"/>
    <property type="match status" value="1"/>
</dbReference>
<dbReference type="SUPFAM" id="SSF46785">
    <property type="entry name" value="Winged helix' DNA-binding domain"/>
    <property type="match status" value="1"/>
</dbReference>
<dbReference type="InterPro" id="IPR036390">
    <property type="entry name" value="WH_DNA-bd_sf"/>
</dbReference>
<organism evidence="2 3">
    <name type="scientific">Gordonia phthalatica</name>
    <dbReference type="NCBI Taxonomy" id="1136941"/>
    <lineage>
        <taxon>Bacteria</taxon>
        <taxon>Bacillati</taxon>
        <taxon>Actinomycetota</taxon>
        <taxon>Actinomycetes</taxon>
        <taxon>Mycobacteriales</taxon>
        <taxon>Gordoniaceae</taxon>
        <taxon>Gordonia</taxon>
    </lineage>
</organism>
<gene>
    <name evidence="2" type="ORF">ACH46_08890</name>
</gene>
<feature type="domain" description="HTH marR-type" evidence="1">
    <location>
        <begin position="1"/>
        <end position="138"/>
    </location>
</feature>
<keyword evidence="3" id="KW-1185">Reference proteome</keyword>
<evidence type="ECO:0000313" key="3">
    <source>
        <dbReference type="Proteomes" id="UP000063789"/>
    </source>
</evidence>
<evidence type="ECO:0000313" key="2">
    <source>
        <dbReference type="EMBL" id="ALG84588.1"/>
    </source>
</evidence>
<dbReference type="PANTHER" id="PTHR39515:SF2">
    <property type="entry name" value="HTH-TYPE TRANSCRIPTIONAL REGULATOR RV0880"/>
    <property type="match status" value="1"/>
</dbReference>
<dbReference type="PANTHER" id="PTHR39515">
    <property type="entry name" value="CONSERVED PROTEIN"/>
    <property type="match status" value="1"/>
</dbReference>
<dbReference type="Gene3D" id="1.10.10.10">
    <property type="entry name" value="Winged helix-like DNA-binding domain superfamily/Winged helix DNA-binding domain"/>
    <property type="match status" value="1"/>
</dbReference>
<evidence type="ECO:0000259" key="1">
    <source>
        <dbReference type="PROSITE" id="PS50995"/>
    </source>
</evidence>
<dbReference type="InterPro" id="IPR000835">
    <property type="entry name" value="HTH_MarR-typ"/>
</dbReference>
<dbReference type="SMART" id="SM00347">
    <property type="entry name" value="HTH_MARR"/>
    <property type="match status" value="1"/>
</dbReference>
<dbReference type="AlphaFoldDB" id="A0A0N9N2T6"/>
<dbReference type="InterPro" id="IPR052526">
    <property type="entry name" value="HTH-type_Bedaq_tolerance"/>
</dbReference>
<dbReference type="STRING" id="1136941.ACH46_08890"/>
<sequence length="144" mass="15649">MSRALPTSLLMSIASRHAETRIIEAVRAAGFDGLTVAQARLMAGMEEGGSRISTLADRAQITKQTATVLVDRLEDAGYVVRAADPQDGRVRLVKFTDKALVMIPAARAEEERIECEWSECLGDGEFAALKTALEKLRTITDRSA</sequence>
<protein>
    <submittedName>
        <fullName evidence="2">MarR family transcriptional regulator</fullName>
    </submittedName>
</protein>
<dbReference type="PATRIC" id="fig|1136941.3.peg.1810"/>
<dbReference type="GO" id="GO:0003700">
    <property type="term" value="F:DNA-binding transcription factor activity"/>
    <property type="evidence" value="ECO:0007669"/>
    <property type="project" value="InterPro"/>
</dbReference>
<dbReference type="KEGG" id="goq:ACH46_08890"/>